<proteinExistence type="predicted"/>
<dbReference type="InterPro" id="IPR059179">
    <property type="entry name" value="MLKL-like_MCAfunc"/>
</dbReference>
<dbReference type="EMBL" id="JAUEPS010000066">
    <property type="protein sequence ID" value="KAK0442011.1"/>
    <property type="molecule type" value="Genomic_DNA"/>
</dbReference>
<organism evidence="2 3">
    <name type="scientific">Armillaria tabescens</name>
    <name type="common">Ringless honey mushroom</name>
    <name type="synonym">Agaricus tabescens</name>
    <dbReference type="NCBI Taxonomy" id="1929756"/>
    <lineage>
        <taxon>Eukaryota</taxon>
        <taxon>Fungi</taxon>
        <taxon>Dikarya</taxon>
        <taxon>Basidiomycota</taxon>
        <taxon>Agaricomycotina</taxon>
        <taxon>Agaricomycetes</taxon>
        <taxon>Agaricomycetidae</taxon>
        <taxon>Agaricales</taxon>
        <taxon>Marasmiineae</taxon>
        <taxon>Physalacriaceae</taxon>
        <taxon>Desarmillaria</taxon>
    </lineage>
</organism>
<feature type="signal peptide" evidence="1">
    <location>
        <begin position="1"/>
        <end position="26"/>
    </location>
</feature>
<evidence type="ECO:0000313" key="2">
    <source>
        <dbReference type="EMBL" id="KAK0442011.1"/>
    </source>
</evidence>
<gene>
    <name evidence="2" type="ORF">EV420DRAFT_1082676</name>
</gene>
<protein>
    <recommendedName>
        <fullName evidence="4">Protein kinase domain-containing protein</fullName>
    </recommendedName>
</protein>
<reference evidence="2" key="1">
    <citation type="submission" date="2023-06" db="EMBL/GenBank/DDBJ databases">
        <authorList>
            <consortium name="Lawrence Berkeley National Laboratory"/>
            <person name="Ahrendt S."/>
            <person name="Sahu N."/>
            <person name="Indic B."/>
            <person name="Wong-Bajracharya J."/>
            <person name="Merenyi Z."/>
            <person name="Ke H.-M."/>
            <person name="Monk M."/>
            <person name="Kocsube S."/>
            <person name="Drula E."/>
            <person name="Lipzen A."/>
            <person name="Balint B."/>
            <person name="Henrissat B."/>
            <person name="Andreopoulos B."/>
            <person name="Martin F.M."/>
            <person name="Harder C.B."/>
            <person name="Rigling D."/>
            <person name="Ford K.L."/>
            <person name="Foster G.D."/>
            <person name="Pangilinan J."/>
            <person name="Papanicolaou A."/>
            <person name="Barry K."/>
            <person name="LaButti K."/>
            <person name="Viragh M."/>
            <person name="Koriabine M."/>
            <person name="Yan M."/>
            <person name="Riley R."/>
            <person name="Champramary S."/>
            <person name="Plett K.L."/>
            <person name="Tsai I.J."/>
            <person name="Slot J."/>
            <person name="Sipos G."/>
            <person name="Plett J."/>
            <person name="Nagy L.G."/>
            <person name="Grigoriev I.V."/>
        </authorList>
    </citation>
    <scope>NUCLEOTIDE SEQUENCE</scope>
    <source>
        <strain evidence="2">CCBAS 213</strain>
    </source>
</reference>
<name>A0AA39JFV1_ARMTA</name>
<dbReference type="GO" id="GO:0007166">
    <property type="term" value="P:cell surface receptor signaling pathway"/>
    <property type="evidence" value="ECO:0007669"/>
    <property type="project" value="InterPro"/>
</dbReference>
<keyword evidence="3" id="KW-1185">Reference proteome</keyword>
<dbReference type="Proteomes" id="UP001175211">
    <property type="component" value="Unassembled WGS sequence"/>
</dbReference>
<dbReference type="GeneID" id="85349276"/>
<dbReference type="InterPro" id="IPR036537">
    <property type="entry name" value="Adaptor_Cbl_N_dom_sf"/>
</dbReference>
<dbReference type="Gene3D" id="1.20.930.20">
    <property type="entry name" value="Adaptor protein Cbl, N-terminal domain"/>
    <property type="match status" value="1"/>
</dbReference>
<sequence>MVPFPFIKGTALSVVVVLEIIQKAASNRSDLRELAESIVNTLVAVRDAVIEHGPTSASHFQRICVEFQTYMTDLLSKLNSEKRSPRGIRRFFRAKKISDDISTYRQRIQTVKEDFLIRTTTTTRLVLSDVQDQVSTKFSTLTGLVETSERTVTSIIKDNISEVLTLGITQSENIEKLRMTLLQAFRERGNVYKGVVRDLVPGDIYIRAPVPRDSWQQNSNFDEYGATIDDCPKIVRVYRVPADHKEQMIQQFQKEVDRRLHLRHPNITQLFGVCVVPTFPALVFHRNVNDRKRYNYGDMMERRSRSSVREALLFYIGMVGNHSFTDLSVRLSLPSTMIGRYNNLSRPLKH</sequence>
<evidence type="ECO:0000313" key="3">
    <source>
        <dbReference type="Proteomes" id="UP001175211"/>
    </source>
</evidence>
<dbReference type="AlphaFoldDB" id="A0AA39JFV1"/>
<dbReference type="SUPFAM" id="SSF56112">
    <property type="entry name" value="Protein kinase-like (PK-like)"/>
    <property type="match status" value="1"/>
</dbReference>
<dbReference type="Gene3D" id="3.30.200.20">
    <property type="entry name" value="Phosphorylase Kinase, domain 1"/>
    <property type="match status" value="1"/>
</dbReference>
<evidence type="ECO:0000256" key="1">
    <source>
        <dbReference type="SAM" id="SignalP"/>
    </source>
</evidence>
<evidence type="ECO:0008006" key="4">
    <source>
        <dbReference type="Google" id="ProtNLM"/>
    </source>
</evidence>
<accession>A0AA39JFV1</accession>
<feature type="chain" id="PRO_5041444873" description="Protein kinase domain-containing protein" evidence="1">
    <location>
        <begin position="27"/>
        <end position="350"/>
    </location>
</feature>
<dbReference type="InterPro" id="IPR011009">
    <property type="entry name" value="Kinase-like_dom_sf"/>
</dbReference>
<dbReference type="CDD" id="cd21037">
    <property type="entry name" value="MLKL_NTD"/>
    <property type="match status" value="1"/>
</dbReference>
<dbReference type="RefSeq" id="XP_060324164.1">
    <property type="nucleotide sequence ID" value="XM_060465728.1"/>
</dbReference>
<comment type="caution">
    <text evidence="2">The sequence shown here is derived from an EMBL/GenBank/DDBJ whole genome shotgun (WGS) entry which is preliminary data.</text>
</comment>
<keyword evidence="1" id="KW-0732">Signal</keyword>